<organism evidence="2 3">
    <name type="scientific">Pseudonocardia alaniniphila</name>
    <dbReference type="NCBI Taxonomy" id="75291"/>
    <lineage>
        <taxon>Bacteria</taxon>
        <taxon>Bacillati</taxon>
        <taxon>Actinomycetota</taxon>
        <taxon>Actinomycetes</taxon>
        <taxon>Pseudonocardiales</taxon>
        <taxon>Pseudonocardiaceae</taxon>
        <taxon>Pseudonocardia</taxon>
    </lineage>
</organism>
<evidence type="ECO:0000313" key="3">
    <source>
        <dbReference type="Proteomes" id="UP001299970"/>
    </source>
</evidence>
<feature type="transmembrane region" description="Helical" evidence="1">
    <location>
        <begin position="60"/>
        <end position="82"/>
    </location>
</feature>
<feature type="transmembrane region" description="Helical" evidence="1">
    <location>
        <begin position="94"/>
        <end position="113"/>
    </location>
</feature>
<dbReference type="InterPro" id="IPR009339">
    <property type="entry name" value="DUF998"/>
</dbReference>
<dbReference type="EMBL" id="JAKXMK010000021">
    <property type="protein sequence ID" value="MCH6168755.1"/>
    <property type="molecule type" value="Genomic_DNA"/>
</dbReference>
<sequence length="238" mass="24099">MTRIGGAGREPRKSMWAGETAVAGGVAVALLSLALLHVMGSGTLDPLTRTLSDYVFLPGGYTLLGLAGIALATASFVLSRGLRRGALPDAGPPAALLVSVAVALVLVGVFPTHDPRTTAGLVSTVHRAAGGWVLVMVPVAGWMVARRARSAPAWRAAAPAVAWCSGVAAVLCALFLLSLLPIVIGTSPGFPLLGGVQRVLYAVVMLVLVVTARATRLAVEHAPAPAALPSGVELRGAA</sequence>
<keyword evidence="1" id="KW-0812">Transmembrane</keyword>
<dbReference type="Proteomes" id="UP001299970">
    <property type="component" value="Unassembled WGS sequence"/>
</dbReference>
<feature type="transmembrane region" description="Helical" evidence="1">
    <location>
        <begin position="125"/>
        <end position="145"/>
    </location>
</feature>
<dbReference type="Pfam" id="PF06197">
    <property type="entry name" value="DUF998"/>
    <property type="match status" value="1"/>
</dbReference>
<comment type="caution">
    <text evidence="2">The sequence shown here is derived from an EMBL/GenBank/DDBJ whole genome shotgun (WGS) entry which is preliminary data.</text>
</comment>
<proteinExistence type="predicted"/>
<gene>
    <name evidence="2" type="ORF">MMF94_23935</name>
</gene>
<accession>A0ABS9TJN1</accession>
<feature type="transmembrane region" description="Helical" evidence="1">
    <location>
        <begin position="21"/>
        <end position="40"/>
    </location>
</feature>
<feature type="transmembrane region" description="Helical" evidence="1">
    <location>
        <begin position="157"/>
        <end position="184"/>
    </location>
</feature>
<keyword evidence="1" id="KW-1133">Transmembrane helix</keyword>
<feature type="transmembrane region" description="Helical" evidence="1">
    <location>
        <begin position="190"/>
        <end position="210"/>
    </location>
</feature>
<reference evidence="2 3" key="1">
    <citation type="submission" date="2022-03" db="EMBL/GenBank/DDBJ databases">
        <title>Pseudonocardia alaer sp. nov., a novel actinomycete isolated from reed forest soil.</title>
        <authorList>
            <person name="Wang L."/>
        </authorList>
    </citation>
    <scope>NUCLEOTIDE SEQUENCE [LARGE SCALE GENOMIC DNA]</scope>
    <source>
        <strain evidence="2 3">Y-16303</strain>
    </source>
</reference>
<dbReference type="RefSeq" id="WP_241039404.1">
    <property type="nucleotide sequence ID" value="NZ_BAAAJF010000011.1"/>
</dbReference>
<evidence type="ECO:0000256" key="1">
    <source>
        <dbReference type="SAM" id="Phobius"/>
    </source>
</evidence>
<protein>
    <submittedName>
        <fullName evidence="2">DUF998 domain-containing protein</fullName>
    </submittedName>
</protein>
<keyword evidence="3" id="KW-1185">Reference proteome</keyword>
<evidence type="ECO:0000313" key="2">
    <source>
        <dbReference type="EMBL" id="MCH6168755.1"/>
    </source>
</evidence>
<keyword evidence="1" id="KW-0472">Membrane</keyword>
<name>A0ABS9TJN1_9PSEU</name>